<feature type="region of interest" description="Disordered" evidence="5">
    <location>
        <begin position="1"/>
        <end position="23"/>
    </location>
</feature>
<dbReference type="EMBL" id="RKQZ01000001">
    <property type="protein sequence ID" value="RPF21764.1"/>
    <property type="molecule type" value="Genomic_DNA"/>
</dbReference>
<dbReference type="Gene3D" id="1.10.357.10">
    <property type="entry name" value="Tetracycline Repressor, domain 2"/>
    <property type="match status" value="1"/>
</dbReference>
<dbReference type="SUPFAM" id="SSF46689">
    <property type="entry name" value="Homeodomain-like"/>
    <property type="match status" value="1"/>
</dbReference>
<keyword evidence="2 4" id="KW-0238">DNA-binding</keyword>
<keyword evidence="8" id="KW-1185">Reference proteome</keyword>
<dbReference type="InterPro" id="IPR001647">
    <property type="entry name" value="HTH_TetR"/>
</dbReference>
<dbReference type="PROSITE" id="PS50977">
    <property type="entry name" value="HTH_TETR_2"/>
    <property type="match status" value="1"/>
</dbReference>
<keyword evidence="1" id="KW-0805">Transcription regulation</keyword>
<evidence type="ECO:0000259" key="6">
    <source>
        <dbReference type="PROSITE" id="PS50977"/>
    </source>
</evidence>
<dbReference type="AlphaFoldDB" id="A0A3N4YQX3"/>
<accession>A0A3N4YQX3</accession>
<gene>
    <name evidence="7" type="ORF">EDD34_2399</name>
</gene>
<dbReference type="InterPro" id="IPR050109">
    <property type="entry name" value="HTH-type_TetR-like_transc_reg"/>
</dbReference>
<organism evidence="7 8">
    <name type="scientific">Myceligenerans xiligouense</name>
    <dbReference type="NCBI Taxonomy" id="253184"/>
    <lineage>
        <taxon>Bacteria</taxon>
        <taxon>Bacillati</taxon>
        <taxon>Actinomycetota</taxon>
        <taxon>Actinomycetes</taxon>
        <taxon>Micrococcales</taxon>
        <taxon>Promicromonosporaceae</taxon>
        <taxon>Myceligenerans</taxon>
    </lineage>
</organism>
<feature type="DNA-binding region" description="H-T-H motif" evidence="4">
    <location>
        <begin position="47"/>
        <end position="66"/>
    </location>
</feature>
<dbReference type="InterPro" id="IPR009057">
    <property type="entry name" value="Homeodomain-like_sf"/>
</dbReference>
<name>A0A3N4YQX3_9MICO</name>
<comment type="caution">
    <text evidence="7">The sequence shown here is derived from an EMBL/GenBank/DDBJ whole genome shotgun (WGS) entry which is preliminary data.</text>
</comment>
<dbReference type="GO" id="GO:0000976">
    <property type="term" value="F:transcription cis-regulatory region binding"/>
    <property type="evidence" value="ECO:0007669"/>
    <property type="project" value="TreeGrafter"/>
</dbReference>
<dbReference type="Proteomes" id="UP000280501">
    <property type="component" value="Unassembled WGS sequence"/>
</dbReference>
<proteinExistence type="predicted"/>
<evidence type="ECO:0000313" key="8">
    <source>
        <dbReference type="Proteomes" id="UP000280501"/>
    </source>
</evidence>
<dbReference type="GO" id="GO:0003700">
    <property type="term" value="F:DNA-binding transcription factor activity"/>
    <property type="evidence" value="ECO:0007669"/>
    <property type="project" value="TreeGrafter"/>
</dbReference>
<evidence type="ECO:0000256" key="3">
    <source>
        <dbReference type="ARBA" id="ARBA00023163"/>
    </source>
</evidence>
<evidence type="ECO:0000256" key="2">
    <source>
        <dbReference type="ARBA" id="ARBA00023125"/>
    </source>
</evidence>
<dbReference type="PANTHER" id="PTHR30055">
    <property type="entry name" value="HTH-TYPE TRANSCRIPTIONAL REGULATOR RUTR"/>
    <property type="match status" value="1"/>
</dbReference>
<sequence length="258" mass="28091">MPPTPETSPDAAGTARRRAAPLAPEDRRAAIVEAVMPLVAERGADVTSRELADAAGVAEGTLFRAFGDKACLIGEVALTGLLRASDPAVARADLGAIDGRLPLVDRVRQVIERGQRRSEEAVAWVMVLRFLYGKEGPDERDHGHRERAQEMRSRLIAQQETRRTVVEEALERVLAQELDRLRVPIEVAVSLIEAATAHHRPGLERMGPPLPADVLADALVHGIVGEKRSPDHDVLDNHDWPNAEYAGDEAAAHHSEEV</sequence>
<dbReference type="RefSeq" id="WP_246012351.1">
    <property type="nucleotide sequence ID" value="NZ_RKQZ01000001.1"/>
</dbReference>
<evidence type="ECO:0000313" key="7">
    <source>
        <dbReference type="EMBL" id="RPF21764.1"/>
    </source>
</evidence>
<keyword evidence="3" id="KW-0804">Transcription</keyword>
<protein>
    <submittedName>
        <fullName evidence="7">TetR family transcriptional regulator</fullName>
    </submittedName>
</protein>
<feature type="domain" description="HTH tetR-type" evidence="6">
    <location>
        <begin position="25"/>
        <end position="84"/>
    </location>
</feature>
<evidence type="ECO:0000256" key="5">
    <source>
        <dbReference type="SAM" id="MobiDB-lite"/>
    </source>
</evidence>
<dbReference type="PRINTS" id="PR00455">
    <property type="entry name" value="HTHTETR"/>
</dbReference>
<evidence type="ECO:0000256" key="1">
    <source>
        <dbReference type="ARBA" id="ARBA00023015"/>
    </source>
</evidence>
<reference evidence="7 8" key="1">
    <citation type="submission" date="2018-11" db="EMBL/GenBank/DDBJ databases">
        <title>Sequencing the genomes of 1000 actinobacteria strains.</title>
        <authorList>
            <person name="Klenk H.-P."/>
        </authorList>
    </citation>
    <scope>NUCLEOTIDE SEQUENCE [LARGE SCALE GENOMIC DNA]</scope>
    <source>
        <strain evidence="7 8">DSM 15700</strain>
    </source>
</reference>
<dbReference type="Pfam" id="PF00440">
    <property type="entry name" value="TetR_N"/>
    <property type="match status" value="1"/>
</dbReference>
<dbReference type="PANTHER" id="PTHR30055:SF234">
    <property type="entry name" value="HTH-TYPE TRANSCRIPTIONAL REGULATOR BETI"/>
    <property type="match status" value="1"/>
</dbReference>
<evidence type="ECO:0000256" key="4">
    <source>
        <dbReference type="PROSITE-ProRule" id="PRU00335"/>
    </source>
</evidence>